<evidence type="ECO:0000313" key="2">
    <source>
        <dbReference type="EMBL" id="OQD59254.1"/>
    </source>
</evidence>
<dbReference type="EMBL" id="JXMW01000005">
    <property type="protein sequence ID" value="OQD59254.1"/>
    <property type="molecule type" value="Genomic_DNA"/>
</dbReference>
<dbReference type="Pfam" id="PF08617">
    <property type="entry name" value="CGI-121"/>
    <property type="match status" value="1"/>
</dbReference>
<dbReference type="Gene3D" id="3.30.2380.10">
    <property type="entry name" value="CGI121/TPRKB"/>
    <property type="match status" value="1"/>
</dbReference>
<gene>
    <name evidence="2" type="ORF">MBBAR_5c00970</name>
</gene>
<dbReference type="AlphaFoldDB" id="A0A1V6N3M0"/>
<reference evidence="2 3" key="1">
    <citation type="submission" date="2014-12" db="EMBL/GenBank/DDBJ databases">
        <title>Genome sequence of Methanobrevibacter arboriphilicus DH1, DSM1125.</title>
        <authorList>
            <person name="Poehlein A."/>
            <person name="Thauer R.K."/>
            <person name="Seedorf H."/>
            <person name="Daniel R."/>
        </authorList>
    </citation>
    <scope>NUCLEOTIDE SEQUENCE [LARGE SCALE GENOMIC DNA]</scope>
    <source>
        <strain evidence="2 3">DH1</strain>
    </source>
</reference>
<comment type="caution">
    <text evidence="2">The sequence shown here is derived from an EMBL/GenBank/DDBJ whole genome shotgun (WGS) entry which is preliminary data.</text>
</comment>
<evidence type="ECO:0000256" key="1">
    <source>
        <dbReference type="ARBA" id="ARBA00005546"/>
    </source>
</evidence>
<protein>
    <submittedName>
        <fullName evidence="2">Uncharacterized protein</fullName>
    </submittedName>
</protein>
<organism evidence="2 3">
    <name type="scientific">Methanobrevibacter arboriphilus JCM 13429 = DSM 1125</name>
    <dbReference type="NCBI Taxonomy" id="1300164"/>
    <lineage>
        <taxon>Archaea</taxon>
        <taxon>Methanobacteriati</taxon>
        <taxon>Methanobacteriota</taxon>
        <taxon>Methanomada group</taxon>
        <taxon>Methanobacteria</taxon>
        <taxon>Methanobacteriales</taxon>
        <taxon>Methanobacteriaceae</taxon>
        <taxon>Methanobrevibacter</taxon>
    </lineage>
</organism>
<accession>A0A1V6N3M0</accession>
<dbReference type="SUPFAM" id="SSF143870">
    <property type="entry name" value="PF0523-like"/>
    <property type="match status" value="1"/>
</dbReference>
<sequence>MINGVILKNNNELKYNGENIDELNLFETFGIEDNIEIVGFKGNIENIPKILEKVDSIKNNCCDGCIIQLMDATAIAGKKHLFHGVIHAILAFKRGTNLANDLGIEIVLRTSAQRQISKALDVLGLKEKQMDIAIVLINCPDYFIEELSEIFIRDDIVLKPNLSLLKEIFSIPEEELAIMAVDDILIDRTSALIVEL</sequence>
<proteinExistence type="inferred from homology"/>
<name>A0A1V6N3M0_METAZ</name>
<dbReference type="Proteomes" id="UP000191661">
    <property type="component" value="Unassembled WGS sequence"/>
</dbReference>
<dbReference type="InterPro" id="IPR013926">
    <property type="entry name" value="CGI121/TPRKB"/>
</dbReference>
<comment type="similarity">
    <text evidence="1">Belongs to the CGI121/TPRKB family.</text>
</comment>
<dbReference type="NCBIfam" id="NF011465">
    <property type="entry name" value="PRK14886.1-1"/>
    <property type="match status" value="1"/>
</dbReference>
<dbReference type="InterPro" id="IPR036504">
    <property type="entry name" value="CGI121/TPRKB_sf"/>
</dbReference>
<evidence type="ECO:0000313" key="3">
    <source>
        <dbReference type="Proteomes" id="UP000191661"/>
    </source>
</evidence>
<keyword evidence="3" id="KW-1185">Reference proteome</keyword>